<evidence type="ECO:0000256" key="1">
    <source>
        <dbReference type="SAM" id="MobiDB-lite"/>
    </source>
</evidence>
<dbReference type="EMBL" id="MU005970">
    <property type="protein sequence ID" value="KAF2861780.1"/>
    <property type="molecule type" value="Genomic_DNA"/>
</dbReference>
<organism evidence="3 4">
    <name type="scientific">Piedraia hortae CBS 480.64</name>
    <dbReference type="NCBI Taxonomy" id="1314780"/>
    <lineage>
        <taxon>Eukaryota</taxon>
        <taxon>Fungi</taxon>
        <taxon>Dikarya</taxon>
        <taxon>Ascomycota</taxon>
        <taxon>Pezizomycotina</taxon>
        <taxon>Dothideomycetes</taxon>
        <taxon>Dothideomycetidae</taxon>
        <taxon>Capnodiales</taxon>
        <taxon>Piedraiaceae</taxon>
        <taxon>Piedraia</taxon>
    </lineage>
</organism>
<keyword evidence="2" id="KW-0812">Transmembrane</keyword>
<dbReference type="OrthoDB" id="5419608at2759"/>
<evidence type="ECO:0000313" key="4">
    <source>
        <dbReference type="Proteomes" id="UP000799421"/>
    </source>
</evidence>
<gene>
    <name evidence="3" type="ORF">K470DRAFT_263427</name>
</gene>
<evidence type="ECO:0000256" key="2">
    <source>
        <dbReference type="SAM" id="Phobius"/>
    </source>
</evidence>
<evidence type="ECO:0000313" key="3">
    <source>
        <dbReference type="EMBL" id="KAF2861780.1"/>
    </source>
</evidence>
<proteinExistence type="predicted"/>
<dbReference type="AlphaFoldDB" id="A0A6A7C2P6"/>
<sequence>MTTGYGRITTSAGDYASTDVSGSSTLSDQYSSIVSDVAYYSSMLETALPSSLLSLISADPEAAISEISSELHASTGLPSWFTHLPTPLQSEILFGVDGYASITSLISETFAATATGFTSEPTEISSSETKSLDYGSGVIASSDAQTLTASSDVSSSADSSGNSSATSNRNGDSSNIRTSSPSPSTSSTDNTGTQSSSAMSLGSIGTFVAGFAIAVGIGGVLVI</sequence>
<feature type="transmembrane region" description="Helical" evidence="2">
    <location>
        <begin position="198"/>
        <end position="222"/>
    </location>
</feature>
<feature type="region of interest" description="Disordered" evidence="1">
    <location>
        <begin position="150"/>
        <end position="196"/>
    </location>
</feature>
<keyword evidence="4" id="KW-1185">Reference proteome</keyword>
<accession>A0A6A7C2P6</accession>
<feature type="compositionally biased region" description="Low complexity" evidence="1">
    <location>
        <begin position="150"/>
        <end position="191"/>
    </location>
</feature>
<keyword evidence="2" id="KW-1133">Transmembrane helix</keyword>
<protein>
    <submittedName>
        <fullName evidence="3">Uncharacterized protein</fullName>
    </submittedName>
</protein>
<dbReference type="Proteomes" id="UP000799421">
    <property type="component" value="Unassembled WGS sequence"/>
</dbReference>
<reference evidence="3" key="1">
    <citation type="journal article" date="2020" name="Stud. Mycol.">
        <title>101 Dothideomycetes genomes: a test case for predicting lifestyles and emergence of pathogens.</title>
        <authorList>
            <person name="Haridas S."/>
            <person name="Albert R."/>
            <person name="Binder M."/>
            <person name="Bloem J."/>
            <person name="Labutti K."/>
            <person name="Salamov A."/>
            <person name="Andreopoulos B."/>
            <person name="Baker S."/>
            <person name="Barry K."/>
            <person name="Bills G."/>
            <person name="Bluhm B."/>
            <person name="Cannon C."/>
            <person name="Castanera R."/>
            <person name="Culley D."/>
            <person name="Daum C."/>
            <person name="Ezra D."/>
            <person name="Gonzalez J."/>
            <person name="Henrissat B."/>
            <person name="Kuo A."/>
            <person name="Liang C."/>
            <person name="Lipzen A."/>
            <person name="Lutzoni F."/>
            <person name="Magnuson J."/>
            <person name="Mondo S."/>
            <person name="Nolan M."/>
            <person name="Ohm R."/>
            <person name="Pangilinan J."/>
            <person name="Park H.-J."/>
            <person name="Ramirez L."/>
            <person name="Alfaro M."/>
            <person name="Sun H."/>
            <person name="Tritt A."/>
            <person name="Yoshinaga Y."/>
            <person name="Zwiers L.-H."/>
            <person name="Turgeon B."/>
            <person name="Goodwin S."/>
            <person name="Spatafora J."/>
            <person name="Crous P."/>
            <person name="Grigoriev I."/>
        </authorList>
    </citation>
    <scope>NUCLEOTIDE SEQUENCE</scope>
    <source>
        <strain evidence="3">CBS 480.64</strain>
    </source>
</reference>
<keyword evidence="2" id="KW-0472">Membrane</keyword>
<name>A0A6A7C2P6_9PEZI</name>